<feature type="compositionally biased region" description="Polar residues" evidence="1">
    <location>
        <begin position="25"/>
        <end position="43"/>
    </location>
</feature>
<dbReference type="Proteomes" id="UP000051574">
    <property type="component" value="Unassembled WGS sequence"/>
</dbReference>
<comment type="caution">
    <text evidence="2">The sequence shown here is derived from an EMBL/GenBank/DDBJ whole genome shotgun (WGS) entry which is preliminary data.</text>
</comment>
<feature type="non-terminal residue" evidence="2">
    <location>
        <position position="1"/>
    </location>
</feature>
<reference evidence="2 3" key="1">
    <citation type="submission" date="2015-09" db="EMBL/GenBank/DDBJ databases">
        <title>Draft genome of the scarab beetle Oryctes borbonicus.</title>
        <authorList>
            <person name="Meyer J.M."/>
            <person name="Markov G.V."/>
            <person name="Baskaran P."/>
            <person name="Herrmann M."/>
            <person name="Sommer R.J."/>
            <person name="Roedelsperger C."/>
        </authorList>
    </citation>
    <scope>NUCLEOTIDE SEQUENCE [LARGE SCALE GENOMIC DNA]</scope>
    <source>
        <strain evidence="2">OB123</strain>
        <tissue evidence="2">Whole animal</tissue>
    </source>
</reference>
<sequence length="268" mass="30783">FIMSKIPQPTSKGVPPKTGGIPRPSKTSTVATASRTTQGVSKSSLKKCPGPAKETKRKELELPPLSTMRRVIDEETDLQKLKKKTIRRNVPEGEDLKMIKDIMKGIKDQEITVHEFVGLVAPYTGDNGTILRTVLATELSHFRSLAKKVYDNMTQDISDVLMNEHIQLTESSKEKHAAYADKMMRAIDEVYEYLPNFNFEKYYTQPDYINNIFPHAVELVVEEDHEQAVMRQEACHRMMWLHSEGDRLGAENKRLQDRLKELKQRQRD</sequence>
<organism evidence="2 3">
    <name type="scientific">Oryctes borbonicus</name>
    <dbReference type="NCBI Taxonomy" id="1629725"/>
    <lineage>
        <taxon>Eukaryota</taxon>
        <taxon>Metazoa</taxon>
        <taxon>Ecdysozoa</taxon>
        <taxon>Arthropoda</taxon>
        <taxon>Hexapoda</taxon>
        <taxon>Insecta</taxon>
        <taxon>Pterygota</taxon>
        <taxon>Neoptera</taxon>
        <taxon>Endopterygota</taxon>
        <taxon>Coleoptera</taxon>
        <taxon>Polyphaga</taxon>
        <taxon>Scarabaeiformia</taxon>
        <taxon>Scarabaeidae</taxon>
        <taxon>Dynastinae</taxon>
        <taxon>Oryctes</taxon>
    </lineage>
</organism>
<dbReference type="OrthoDB" id="6592428at2759"/>
<name>A0A0T6B7Q5_9SCAR</name>
<proteinExistence type="predicted"/>
<protein>
    <submittedName>
        <fullName evidence="2">Uncharacterized protein</fullName>
    </submittedName>
</protein>
<evidence type="ECO:0000313" key="3">
    <source>
        <dbReference type="Proteomes" id="UP000051574"/>
    </source>
</evidence>
<gene>
    <name evidence="2" type="ORF">AMK59_4636</name>
</gene>
<dbReference type="AlphaFoldDB" id="A0A0T6B7Q5"/>
<evidence type="ECO:0000313" key="2">
    <source>
        <dbReference type="EMBL" id="KRT83259.1"/>
    </source>
</evidence>
<evidence type="ECO:0000256" key="1">
    <source>
        <dbReference type="SAM" id="MobiDB-lite"/>
    </source>
</evidence>
<accession>A0A0T6B7Q5</accession>
<dbReference type="EMBL" id="LJIG01009348">
    <property type="protein sequence ID" value="KRT83259.1"/>
    <property type="molecule type" value="Genomic_DNA"/>
</dbReference>
<feature type="non-terminal residue" evidence="2">
    <location>
        <position position="268"/>
    </location>
</feature>
<feature type="region of interest" description="Disordered" evidence="1">
    <location>
        <begin position="1"/>
        <end position="57"/>
    </location>
</feature>
<keyword evidence="3" id="KW-1185">Reference proteome</keyword>